<dbReference type="Pfam" id="PF01472">
    <property type="entry name" value="PUA"/>
    <property type="match status" value="1"/>
</dbReference>
<dbReference type="PROSITE" id="PS50890">
    <property type="entry name" value="PUA"/>
    <property type="match status" value="1"/>
</dbReference>
<comment type="caution">
    <text evidence="10">The sequence shown here is derived from an EMBL/GenBank/DDBJ whole genome shotgun (WGS) entry which is preliminary data.</text>
</comment>
<keyword evidence="7 8" id="KW-0067">ATP-binding</keyword>
<dbReference type="InterPro" id="IPR001057">
    <property type="entry name" value="Glu/AcGlu_kinase"/>
</dbReference>
<evidence type="ECO:0000256" key="2">
    <source>
        <dbReference type="ARBA" id="ARBA00022605"/>
    </source>
</evidence>
<protein>
    <recommendedName>
        <fullName evidence="8">Glutamate 5-kinase</fullName>
        <ecNumber evidence="8">2.7.2.11</ecNumber>
    </recommendedName>
    <alternativeName>
        <fullName evidence="8">Gamma-glutamyl kinase</fullName>
        <shortName evidence="8">GK</shortName>
    </alternativeName>
</protein>
<dbReference type="SMART" id="SM00359">
    <property type="entry name" value="PUA"/>
    <property type="match status" value="1"/>
</dbReference>
<evidence type="ECO:0000259" key="9">
    <source>
        <dbReference type="SMART" id="SM00359"/>
    </source>
</evidence>
<evidence type="ECO:0000313" key="11">
    <source>
        <dbReference type="Proteomes" id="UP000263833"/>
    </source>
</evidence>
<dbReference type="NCBIfam" id="TIGR01027">
    <property type="entry name" value="proB"/>
    <property type="match status" value="1"/>
</dbReference>
<evidence type="ECO:0000256" key="5">
    <source>
        <dbReference type="ARBA" id="ARBA00022741"/>
    </source>
</evidence>
<dbReference type="PROSITE" id="PS00902">
    <property type="entry name" value="GLUTAMATE_5_KINASE"/>
    <property type="match status" value="1"/>
</dbReference>
<dbReference type="Proteomes" id="UP000263833">
    <property type="component" value="Unassembled WGS sequence"/>
</dbReference>
<dbReference type="Gene3D" id="3.40.1160.10">
    <property type="entry name" value="Acetylglutamate kinase-like"/>
    <property type="match status" value="1"/>
</dbReference>
<dbReference type="Pfam" id="PF00696">
    <property type="entry name" value="AA_kinase"/>
    <property type="match status" value="1"/>
</dbReference>
<dbReference type="InterPro" id="IPR001048">
    <property type="entry name" value="Asp/Glu/Uridylate_kinase"/>
</dbReference>
<evidence type="ECO:0000256" key="4">
    <source>
        <dbReference type="ARBA" id="ARBA00022679"/>
    </source>
</evidence>
<dbReference type="GO" id="GO:0055129">
    <property type="term" value="P:L-proline biosynthetic process"/>
    <property type="evidence" value="ECO:0007669"/>
    <property type="project" value="UniProtKB-UniRule"/>
</dbReference>
<dbReference type="PANTHER" id="PTHR43654">
    <property type="entry name" value="GLUTAMATE 5-KINASE"/>
    <property type="match status" value="1"/>
</dbReference>
<dbReference type="InterPro" id="IPR011529">
    <property type="entry name" value="Glu_5kinase"/>
</dbReference>
<keyword evidence="6 8" id="KW-0418">Kinase</keyword>
<feature type="binding site" evidence="8">
    <location>
        <position position="156"/>
    </location>
    <ligand>
        <name>substrate</name>
    </ligand>
</feature>
<keyword evidence="1 8" id="KW-0963">Cytoplasm</keyword>
<dbReference type="Gene3D" id="2.30.130.10">
    <property type="entry name" value="PUA domain"/>
    <property type="match status" value="1"/>
</dbReference>
<organism evidence="10 11">
    <name type="scientific">Sphingorhabdus pulchriflava</name>
    <dbReference type="NCBI Taxonomy" id="2292257"/>
    <lineage>
        <taxon>Bacteria</taxon>
        <taxon>Pseudomonadati</taxon>
        <taxon>Pseudomonadota</taxon>
        <taxon>Alphaproteobacteria</taxon>
        <taxon>Sphingomonadales</taxon>
        <taxon>Sphingomonadaceae</taxon>
        <taxon>Sphingorhabdus</taxon>
    </lineage>
</organism>
<name>A0A371B577_9SPHN</name>
<feature type="binding site" evidence="8">
    <location>
        <position position="16"/>
    </location>
    <ligand>
        <name>ATP</name>
        <dbReference type="ChEBI" id="CHEBI:30616"/>
    </ligand>
</feature>
<comment type="subcellular location">
    <subcellularLocation>
        <location evidence="8">Cytoplasm</location>
    </subcellularLocation>
</comment>
<dbReference type="UniPathway" id="UPA00098">
    <property type="reaction ID" value="UER00359"/>
</dbReference>
<sequence length="372" mass="38782">MVAHLSPATCPLLVVKVGSSLLVESDGSVRREWLETLIADIAARHKAKQKIVVVSSGAIALGARRLGFEKGGRASLADAQASASVGQILLSGIWAELLAAQGLTAAQMLVTLDDLEDRRRYLNITATLDRLLGAGAVPVLNENDSVATEEIRFGDNDRLAARVAQAASANGVVLLSDVDGLYDRDPKDPEAQLVPEVSKVDGRIRIMVTGDSSSGMGSGGMASKLDAADIATRAGIGIAIASGLRDHPLAALDDGAPYTWFAPREGGSARKSWIGGRLSVKGSIIVDAGASKALRGGASLLPAGATHVQGEFRRGDVIDIVTAEGETLARGLSEYDATDAVQICGKRSSELETILGAVPRQVLVHRDQMVLL</sequence>
<dbReference type="SUPFAM" id="SSF53633">
    <property type="entry name" value="Carbamate kinase-like"/>
    <property type="match status" value="1"/>
</dbReference>
<accession>A0A371B577</accession>
<feature type="binding site" evidence="8">
    <location>
        <begin position="176"/>
        <end position="177"/>
    </location>
    <ligand>
        <name>ATP</name>
        <dbReference type="ChEBI" id="CHEBI:30616"/>
    </ligand>
</feature>
<feature type="binding site" evidence="8">
    <location>
        <position position="144"/>
    </location>
    <ligand>
        <name>substrate</name>
    </ligand>
</feature>
<keyword evidence="5 8" id="KW-0547">Nucleotide-binding</keyword>
<feature type="binding site" evidence="8">
    <location>
        <position position="56"/>
    </location>
    <ligand>
        <name>substrate</name>
    </ligand>
</feature>
<dbReference type="InterPro" id="IPR002478">
    <property type="entry name" value="PUA"/>
</dbReference>
<dbReference type="GO" id="GO:0004349">
    <property type="term" value="F:glutamate 5-kinase activity"/>
    <property type="evidence" value="ECO:0007669"/>
    <property type="project" value="UniProtKB-UniRule"/>
</dbReference>
<reference evidence="11" key="1">
    <citation type="submission" date="2018-08" db="EMBL/GenBank/DDBJ databases">
        <authorList>
            <person name="Kim S.-J."/>
            <person name="Jung G.-Y."/>
        </authorList>
    </citation>
    <scope>NUCLEOTIDE SEQUENCE [LARGE SCALE GENOMIC DNA]</scope>
    <source>
        <strain evidence="11">GY_G</strain>
    </source>
</reference>
<feature type="domain" description="PUA" evidence="9">
    <location>
        <begin position="282"/>
        <end position="364"/>
    </location>
</feature>
<evidence type="ECO:0000256" key="8">
    <source>
        <dbReference type="HAMAP-Rule" id="MF_00456"/>
    </source>
</evidence>
<keyword evidence="4 8" id="KW-0808">Transferase</keyword>
<comment type="function">
    <text evidence="8">Catalyzes the transfer of a phosphate group to glutamate to form L-glutamate 5-phosphate.</text>
</comment>
<dbReference type="AlphaFoldDB" id="A0A371B577"/>
<dbReference type="PANTHER" id="PTHR43654:SF1">
    <property type="entry name" value="ISOPENTENYL PHOSPHATE KINASE"/>
    <property type="match status" value="1"/>
</dbReference>
<gene>
    <name evidence="8" type="primary">proB</name>
    <name evidence="10" type="ORF">DXH95_11575</name>
</gene>
<dbReference type="InterPro" id="IPR015947">
    <property type="entry name" value="PUA-like_sf"/>
</dbReference>
<dbReference type="FunFam" id="3.40.1160.10:FF:000006">
    <property type="entry name" value="Glutamate 5-kinase"/>
    <property type="match status" value="1"/>
</dbReference>
<feature type="binding site" evidence="8">
    <location>
        <begin position="218"/>
        <end position="224"/>
    </location>
    <ligand>
        <name>ATP</name>
        <dbReference type="ChEBI" id="CHEBI:30616"/>
    </ligand>
</feature>
<dbReference type="CDD" id="cd21157">
    <property type="entry name" value="PUA_G5K"/>
    <property type="match status" value="1"/>
</dbReference>
<dbReference type="PIRSF" id="PIRSF000729">
    <property type="entry name" value="GK"/>
    <property type="match status" value="1"/>
</dbReference>
<dbReference type="InterPro" id="IPR036393">
    <property type="entry name" value="AceGlu_kinase-like_sf"/>
</dbReference>
<proteinExistence type="inferred from homology"/>
<comment type="catalytic activity">
    <reaction evidence="8">
        <text>L-glutamate + ATP = L-glutamyl 5-phosphate + ADP</text>
        <dbReference type="Rhea" id="RHEA:14877"/>
        <dbReference type="ChEBI" id="CHEBI:29985"/>
        <dbReference type="ChEBI" id="CHEBI:30616"/>
        <dbReference type="ChEBI" id="CHEBI:58274"/>
        <dbReference type="ChEBI" id="CHEBI:456216"/>
        <dbReference type="EC" id="2.7.2.11"/>
    </reaction>
</comment>
<dbReference type="InterPro" id="IPR036974">
    <property type="entry name" value="PUA_sf"/>
</dbReference>
<dbReference type="GO" id="GO:0003723">
    <property type="term" value="F:RNA binding"/>
    <property type="evidence" value="ECO:0007669"/>
    <property type="project" value="InterPro"/>
</dbReference>
<evidence type="ECO:0000313" key="10">
    <source>
        <dbReference type="EMBL" id="RDV02593.1"/>
    </source>
</evidence>
<dbReference type="OrthoDB" id="9804434at2"/>
<keyword evidence="11" id="KW-1185">Reference proteome</keyword>
<evidence type="ECO:0000256" key="6">
    <source>
        <dbReference type="ARBA" id="ARBA00022777"/>
    </source>
</evidence>
<dbReference type="GO" id="GO:0005524">
    <property type="term" value="F:ATP binding"/>
    <property type="evidence" value="ECO:0007669"/>
    <property type="project" value="UniProtKB-KW"/>
</dbReference>
<dbReference type="RefSeq" id="WP_115549697.1">
    <property type="nucleotide sequence ID" value="NZ_QRGP01000002.1"/>
</dbReference>
<dbReference type="HAMAP" id="MF_00456">
    <property type="entry name" value="ProB"/>
    <property type="match status" value="1"/>
</dbReference>
<comment type="pathway">
    <text evidence="8">Amino-acid biosynthesis; L-proline biosynthesis; L-glutamate 5-semialdehyde from L-glutamate: step 1/2.</text>
</comment>
<evidence type="ECO:0000256" key="7">
    <source>
        <dbReference type="ARBA" id="ARBA00022840"/>
    </source>
</evidence>
<dbReference type="InterPro" id="IPR005715">
    <property type="entry name" value="Glu_5kinase/COase_Synthase"/>
</dbReference>
<evidence type="ECO:0000256" key="3">
    <source>
        <dbReference type="ARBA" id="ARBA00022650"/>
    </source>
</evidence>
<keyword evidence="2 8" id="KW-0028">Amino-acid biosynthesis</keyword>
<evidence type="ECO:0000256" key="1">
    <source>
        <dbReference type="ARBA" id="ARBA00022490"/>
    </source>
</evidence>
<comment type="similarity">
    <text evidence="8">Belongs to the glutamate 5-kinase family.</text>
</comment>
<dbReference type="PRINTS" id="PR00474">
    <property type="entry name" value="GLU5KINASE"/>
</dbReference>
<dbReference type="EC" id="2.7.2.11" evidence="8"/>
<dbReference type="GO" id="GO:0005829">
    <property type="term" value="C:cytosol"/>
    <property type="evidence" value="ECO:0007669"/>
    <property type="project" value="TreeGrafter"/>
</dbReference>
<dbReference type="SUPFAM" id="SSF88697">
    <property type="entry name" value="PUA domain-like"/>
    <property type="match status" value="1"/>
</dbReference>
<keyword evidence="3 8" id="KW-0641">Proline biosynthesis</keyword>
<dbReference type="EMBL" id="QRGP01000002">
    <property type="protein sequence ID" value="RDV02593.1"/>
    <property type="molecule type" value="Genomic_DNA"/>
</dbReference>
<dbReference type="InterPro" id="IPR019797">
    <property type="entry name" value="Glutamate_5-kinase_CS"/>
</dbReference>